<dbReference type="Proteomes" id="UP000244066">
    <property type="component" value="Unassembled WGS sequence"/>
</dbReference>
<comment type="caution">
    <text evidence="1">The sequence shown here is derived from an EMBL/GenBank/DDBJ whole genome shotgun (WGS) entry which is preliminary data.</text>
</comment>
<dbReference type="EMBL" id="NDWU01000006">
    <property type="protein sequence ID" value="PUA32966.1"/>
    <property type="molecule type" value="Genomic_DNA"/>
</dbReference>
<accession>A0A2R7Y606</accession>
<name>A0A2R7Y606_9ARCH</name>
<evidence type="ECO:0000313" key="2">
    <source>
        <dbReference type="Proteomes" id="UP000244066"/>
    </source>
</evidence>
<protein>
    <submittedName>
        <fullName evidence="1">Uncharacterized protein</fullName>
    </submittedName>
</protein>
<gene>
    <name evidence="1" type="ORF">B9J98_03520</name>
</gene>
<proteinExistence type="predicted"/>
<organism evidence="1 2">
    <name type="scientific">Candidatus Terraquivivens tikiterensis</name>
    <dbReference type="NCBI Taxonomy" id="1980982"/>
    <lineage>
        <taxon>Archaea</taxon>
        <taxon>Nitrososphaerota</taxon>
        <taxon>Candidatus Wolframiiraptoraceae</taxon>
        <taxon>Candidatus Terraquivivens</taxon>
    </lineage>
</organism>
<dbReference type="AlphaFoldDB" id="A0A2R7Y606"/>
<evidence type="ECO:0000313" key="1">
    <source>
        <dbReference type="EMBL" id="PUA32966.1"/>
    </source>
</evidence>
<sequence length="103" mass="11564">MGVSFAVDAEEIAEEIRKVASESVSEEDLRQGVEYILKSKVIEKLKEAEGVEIPYASWRPPKARYEVTLVSGARLDALYGHLIIEYEKPKTFETGSGFERAVE</sequence>
<reference evidence="1 2" key="1">
    <citation type="submission" date="2017-04" db="EMBL/GenBank/DDBJ databases">
        <title>Draft Aigarchaeota genome from a New Zealand hot spring.</title>
        <authorList>
            <person name="Reysenbach A.-L."/>
            <person name="Donaho J.A."/>
            <person name="Gerhart J."/>
            <person name="Kelley J.F."/>
            <person name="Kouba K."/>
            <person name="Podar M."/>
            <person name="Stott M."/>
        </authorList>
    </citation>
    <scope>NUCLEOTIDE SEQUENCE [LARGE SCALE GENOMIC DNA]</scope>
    <source>
        <strain evidence="1">NZ13_MG1</strain>
    </source>
</reference>